<dbReference type="PANTHER" id="PTHR30576">
    <property type="entry name" value="COLANIC BIOSYNTHESIS UDP-GLUCOSE LIPID CARRIER TRANSFERASE"/>
    <property type="match status" value="1"/>
</dbReference>
<proteinExistence type="inferred from homology"/>
<comment type="similarity">
    <text evidence="1">Belongs to the bacterial sugar transferase family.</text>
</comment>
<dbReference type="GO" id="GO:0016780">
    <property type="term" value="F:phosphotransferase activity, for other substituted phosphate groups"/>
    <property type="evidence" value="ECO:0007669"/>
    <property type="project" value="TreeGrafter"/>
</dbReference>
<feature type="domain" description="Bacterial sugar transferase" evidence="2">
    <location>
        <begin position="1"/>
        <end position="96"/>
    </location>
</feature>
<dbReference type="PATRIC" id="fig|1618358.3.peg.55"/>
<dbReference type="InterPro" id="IPR003362">
    <property type="entry name" value="Bact_transf"/>
</dbReference>
<evidence type="ECO:0000259" key="2">
    <source>
        <dbReference type="Pfam" id="PF02397"/>
    </source>
</evidence>
<evidence type="ECO:0000256" key="1">
    <source>
        <dbReference type="ARBA" id="ARBA00006464"/>
    </source>
</evidence>
<dbReference type="STRING" id="1618358.UX80_C0001G0055"/>
<dbReference type="EMBL" id="LCNO01000001">
    <property type="protein sequence ID" value="KKU58616.1"/>
    <property type="molecule type" value="Genomic_DNA"/>
</dbReference>
<feature type="non-terminal residue" evidence="3">
    <location>
        <position position="1"/>
    </location>
</feature>
<dbReference type="PANTHER" id="PTHR30576:SF10">
    <property type="entry name" value="SLL5057 PROTEIN"/>
    <property type="match status" value="1"/>
</dbReference>
<name>A0A0G1RNB8_9BACT</name>
<protein>
    <submittedName>
        <fullName evidence="3">Undecaprenyl-phosphate galactose phosphotransferase</fullName>
    </submittedName>
</protein>
<keyword evidence="3" id="KW-0808">Transferase</keyword>
<dbReference type="Pfam" id="PF02397">
    <property type="entry name" value="Bac_transf"/>
    <property type="match status" value="1"/>
</dbReference>
<sequence length="102" mass="11815">DELPQLINVIRGEMSLIGPRPYFADELEFQQKEYPHTQKLVKKALSVRPGVTGQWQVSGRSEINFDKRIEMDSHYAENMNLWYDLKILFKTPFVMLSGKGAV</sequence>
<evidence type="ECO:0000313" key="4">
    <source>
        <dbReference type="Proteomes" id="UP000034307"/>
    </source>
</evidence>
<evidence type="ECO:0000313" key="3">
    <source>
        <dbReference type="EMBL" id="KKU58616.1"/>
    </source>
</evidence>
<dbReference type="AlphaFoldDB" id="A0A0G1RNB8"/>
<accession>A0A0G1RNB8</accession>
<reference evidence="3 4" key="1">
    <citation type="journal article" date="2015" name="Nature">
        <title>rRNA introns, odd ribosomes, and small enigmatic genomes across a large radiation of phyla.</title>
        <authorList>
            <person name="Brown C.T."/>
            <person name="Hug L.A."/>
            <person name="Thomas B.C."/>
            <person name="Sharon I."/>
            <person name="Castelle C.J."/>
            <person name="Singh A."/>
            <person name="Wilkins M.J."/>
            <person name="Williams K.H."/>
            <person name="Banfield J.F."/>
        </authorList>
    </citation>
    <scope>NUCLEOTIDE SEQUENCE [LARGE SCALE GENOMIC DNA]</scope>
</reference>
<organism evidence="3 4">
    <name type="scientific">Candidatus Amesbacteria bacterium GW2011_GWA2_47_11b</name>
    <dbReference type="NCBI Taxonomy" id="1618358"/>
    <lineage>
        <taxon>Bacteria</taxon>
        <taxon>Candidatus Amesiibacteriota</taxon>
    </lineage>
</organism>
<dbReference type="Proteomes" id="UP000034307">
    <property type="component" value="Unassembled WGS sequence"/>
</dbReference>
<gene>
    <name evidence="3" type="ORF">UX80_C0001G0055</name>
</gene>
<comment type="caution">
    <text evidence="3">The sequence shown here is derived from an EMBL/GenBank/DDBJ whole genome shotgun (WGS) entry which is preliminary data.</text>
</comment>